<evidence type="ECO:0000313" key="5">
    <source>
        <dbReference type="EMBL" id="EME30006.1"/>
    </source>
</evidence>
<dbReference type="STRING" id="130081.M2W2T2"/>
<dbReference type="RefSeq" id="XP_005706526.1">
    <property type="nucleotide sequence ID" value="XM_005706469.1"/>
</dbReference>
<dbReference type="Gramene" id="EME30006">
    <property type="protein sequence ID" value="EME30006"/>
    <property type="gene ID" value="Gasu_25950"/>
</dbReference>
<dbReference type="OrthoDB" id="239865at2759"/>
<keyword evidence="1 3" id="KW-0853">WD repeat</keyword>
<dbReference type="SMART" id="SM00320">
    <property type="entry name" value="WD40"/>
    <property type="match status" value="4"/>
</dbReference>
<protein>
    <submittedName>
        <fullName evidence="5">Transducin family protein / WD-40 repeat family protein</fullName>
    </submittedName>
</protein>
<dbReference type="PROSITE" id="PS50082">
    <property type="entry name" value="WD_REPEATS_2"/>
    <property type="match status" value="2"/>
</dbReference>
<feature type="repeat" description="WD" evidence="3">
    <location>
        <begin position="302"/>
        <end position="327"/>
    </location>
</feature>
<reference evidence="6" key="1">
    <citation type="journal article" date="2013" name="Science">
        <title>Gene transfer from bacteria and archaea facilitated evolution of an extremophilic eukaryote.</title>
        <authorList>
            <person name="Schonknecht G."/>
            <person name="Chen W.H."/>
            <person name="Ternes C.M."/>
            <person name="Barbier G.G."/>
            <person name="Shrestha R.P."/>
            <person name="Stanke M."/>
            <person name="Brautigam A."/>
            <person name="Baker B.J."/>
            <person name="Banfield J.F."/>
            <person name="Garavito R.M."/>
            <person name="Carr K."/>
            <person name="Wilkerson C."/>
            <person name="Rensing S.A."/>
            <person name="Gagneul D."/>
            <person name="Dickenson N.E."/>
            <person name="Oesterhelt C."/>
            <person name="Lercher M.J."/>
            <person name="Weber A.P."/>
        </authorList>
    </citation>
    <scope>NUCLEOTIDE SEQUENCE [LARGE SCALE GENOMIC DNA]</scope>
    <source>
        <strain evidence="6">074W</strain>
    </source>
</reference>
<feature type="repeat" description="WD" evidence="3">
    <location>
        <begin position="239"/>
        <end position="282"/>
    </location>
</feature>
<gene>
    <name evidence="5" type="ORF">Gasu_25950</name>
</gene>
<dbReference type="InterPro" id="IPR019775">
    <property type="entry name" value="WD40_repeat_CS"/>
</dbReference>
<dbReference type="OMA" id="WHAHEGM"/>
<dbReference type="InterPro" id="IPR001680">
    <property type="entry name" value="WD40_rpt"/>
</dbReference>
<feature type="domain" description="Anaphase-promoting complex subunit 4-like WD40" evidence="4">
    <location>
        <begin position="259"/>
        <end position="341"/>
    </location>
</feature>
<dbReference type="EMBL" id="KB454503">
    <property type="protein sequence ID" value="EME30006.1"/>
    <property type="molecule type" value="Genomic_DNA"/>
</dbReference>
<evidence type="ECO:0000313" key="6">
    <source>
        <dbReference type="Proteomes" id="UP000030680"/>
    </source>
</evidence>
<organism evidence="5 6">
    <name type="scientific">Galdieria sulphuraria</name>
    <name type="common">Red alga</name>
    <dbReference type="NCBI Taxonomy" id="130081"/>
    <lineage>
        <taxon>Eukaryota</taxon>
        <taxon>Rhodophyta</taxon>
        <taxon>Bangiophyceae</taxon>
        <taxon>Galdieriales</taxon>
        <taxon>Galdieriaceae</taxon>
        <taxon>Galdieria</taxon>
    </lineage>
</organism>
<dbReference type="Proteomes" id="UP000030680">
    <property type="component" value="Unassembled WGS sequence"/>
</dbReference>
<dbReference type="Gene3D" id="2.130.10.10">
    <property type="entry name" value="YVTN repeat-like/Quinoprotein amine dehydrogenase"/>
    <property type="match status" value="2"/>
</dbReference>
<sequence>MLTTATKETLQDPVIQRQSHLPIAIAATKVSLLEDEPFYHLQKISFAPDGSRFLLIDVSRLVSLYFSPNDILNYSHFAHLRICKPSTRIMVGECVRDVDWFPLMDSNNPATCAFITCCKDHPVHLWDGNDGSYRCSYCAYNHCDELVSPHSIRFSTFGDSIFCGFHRRLCVFDTQRPGRDFIEYSLTSYRGQGPSLRGIVSSIDSKIEEPYYLTLGSFSGVVGLGDYRVDQANFLHTTMRAHNGGITMVRFVPGSSTLLLAGARKDDDIVVWDIRNTNKVVYRLSRKSETNQRIGFDIDHTGKFVCSGSTDGIIRLWSLQNGRLFMSWNASRWSISSVSWNPCFPLLASCSGQRCFPVRSHSCLGSKQGSDSSSESIESEWFSSNRQMKQEDDHFVYRNKVAALWYFQSL</sequence>
<keyword evidence="6" id="KW-1185">Reference proteome</keyword>
<dbReference type="KEGG" id="gsl:Gasu_25950"/>
<accession>M2W2T2</accession>
<dbReference type="InterPro" id="IPR036322">
    <property type="entry name" value="WD40_repeat_dom_sf"/>
</dbReference>
<dbReference type="SUPFAM" id="SSF50978">
    <property type="entry name" value="WD40 repeat-like"/>
    <property type="match status" value="1"/>
</dbReference>
<dbReference type="InterPro" id="IPR051150">
    <property type="entry name" value="SWT21/TCAB1_mRNA_Telomere"/>
</dbReference>
<evidence type="ECO:0000256" key="1">
    <source>
        <dbReference type="ARBA" id="ARBA00022574"/>
    </source>
</evidence>
<dbReference type="PANTHER" id="PTHR13211:SF0">
    <property type="entry name" value="TELOMERASE CAJAL BODY PROTEIN 1"/>
    <property type="match status" value="1"/>
</dbReference>
<dbReference type="InterPro" id="IPR015943">
    <property type="entry name" value="WD40/YVTN_repeat-like_dom_sf"/>
</dbReference>
<proteinExistence type="predicted"/>
<evidence type="ECO:0000256" key="3">
    <source>
        <dbReference type="PROSITE-ProRule" id="PRU00221"/>
    </source>
</evidence>
<keyword evidence="2" id="KW-0677">Repeat</keyword>
<evidence type="ECO:0000256" key="2">
    <source>
        <dbReference type="ARBA" id="ARBA00022737"/>
    </source>
</evidence>
<dbReference type="GeneID" id="17088767"/>
<dbReference type="Pfam" id="PF12894">
    <property type="entry name" value="ANAPC4_WD40"/>
    <property type="match status" value="1"/>
</dbReference>
<dbReference type="AlphaFoldDB" id="M2W2T2"/>
<dbReference type="InterPro" id="IPR024977">
    <property type="entry name" value="Apc4-like_WD40_dom"/>
</dbReference>
<name>M2W2T2_GALSU</name>
<dbReference type="eggNOG" id="KOG2919">
    <property type="taxonomic scope" value="Eukaryota"/>
</dbReference>
<evidence type="ECO:0000259" key="4">
    <source>
        <dbReference type="Pfam" id="PF12894"/>
    </source>
</evidence>
<dbReference type="PROSITE" id="PS00678">
    <property type="entry name" value="WD_REPEATS_1"/>
    <property type="match status" value="1"/>
</dbReference>
<dbReference type="PANTHER" id="PTHR13211">
    <property type="entry name" value="TELOMERASE CAJAL BODY PROTEIN 1"/>
    <property type="match status" value="1"/>
</dbReference>